<gene>
    <name evidence="4" type="ORF">LRP50_01365</name>
</gene>
<feature type="signal peptide" evidence="2">
    <location>
        <begin position="1"/>
        <end position="20"/>
    </location>
</feature>
<feature type="chain" id="PRO_5045998205" evidence="2">
    <location>
        <begin position="21"/>
        <end position="199"/>
    </location>
</feature>
<protein>
    <submittedName>
        <fullName evidence="4">OmpA family protein</fullName>
    </submittedName>
</protein>
<dbReference type="PANTHER" id="PTHR30329">
    <property type="entry name" value="STATOR ELEMENT OF FLAGELLAR MOTOR COMPLEX"/>
    <property type="match status" value="1"/>
</dbReference>
<dbReference type="PROSITE" id="PS51257">
    <property type="entry name" value="PROKAR_LIPOPROTEIN"/>
    <property type="match status" value="1"/>
</dbReference>
<dbReference type="PANTHER" id="PTHR30329:SF21">
    <property type="entry name" value="LIPOPROTEIN YIAD-RELATED"/>
    <property type="match status" value="1"/>
</dbReference>
<keyword evidence="2" id="KW-0732">Signal</keyword>
<dbReference type="Gene3D" id="3.30.1330.60">
    <property type="entry name" value="OmpA-like domain"/>
    <property type="match status" value="1"/>
</dbReference>
<keyword evidence="1" id="KW-0472">Membrane</keyword>
<dbReference type="EMBL" id="JAJUBC010000001">
    <property type="protein sequence ID" value="MDD1791777.1"/>
    <property type="molecule type" value="Genomic_DNA"/>
</dbReference>
<keyword evidence="5" id="KW-1185">Reference proteome</keyword>
<sequence>MKIVLMALLLPLIAGCSGHSIDSFPEAYVQPNDLKDLDLDGVINERDKCPETIKGAIVDNDGCSGAKHINQRITLNVRFQSGSSYINPADLPEIENLANFLKNHPYTNVTVEGHASTHGDARTNKWLSLKRAKKVSSVLSSTYGVERHRIRAVGYGEERLLDTANTPDAHQRNRRVVADIRVSNKETPLKWTIYTQLDD</sequence>
<organism evidence="4 5">
    <name type="scientific">Enterovibrio gelatinilyticus</name>
    <dbReference type="NCBI Taxonomy" id="2899819"/>
    <lineage>
        <taxon>Bacteria</taxon>
        <taxon>Pseudomonadati</taxon>
        <taxon>Pseudomonadota</taxon>
        <taxon>Gammaproteobacteria</taxon>
        <taxon>Vibrionales</taxon>
        <taxon>Vibrionaceae</taxon>
        <taxon>Enterovibrio</taxon>
    </lineage>
</organism>
<evidence type="ECO:0000256" key="1">
    <source>
        <dbReference type="PROSITE-ProRule" id="PRU00473"/>
    </source>
</evidence>
<dbReference type="InterPro" id="IPR036737">
    <property type="entry name" value="OmpA-like_sf"/>
</dbReference>
<reference evidence="4" key="1">
    <citation type="submission" date="2021-12" db="EMBL/GenBank/DDBJ databases">
        <title>Enterovibrio ZSDZ35 sp. nov. and Enterovibrio ZSDZ42 sp. nov., isolated from coastal seawater in Qingdao.</title>
        <authorList>
            <person name="Zhang P."/>
        </authorList>
    </citation>
    <scope>NUCLEOTIDE SEQUENCE</scope>
    <source>
        <strain evidence="4">ZSDZ42</strain>
    </source>
</reference>
<accession>A0ABT5QUT9</accession>
<evidence type="ECO:0000256" key="2">
    <source>
        <dbReference type="SAM" id="SignalP"/>
    </source>
</evidence>
<dbReference type="CDD" id="cd07185">
    <property type="entry name" value="OmpA_C-like"/>
    <property type="match status" value="1"/>
</dbReference>
<evidence type="ECO:0000313" key="4">
    <source>
        <dbReference type="EMBL" id="MDD1791777.1"/>
    </source>
</evidence>
<evidence type="ECO:0000259" key="3">
    <source>
        <dbReference type="PROSITE" id="PS51123"/>
    </source>
</evidence>
<dbReference type="SUPFAM" id="SSF103088">
    <property type="entry name" value="OmpA-like"/>
    <property type="match status" value="1"/>
</dbReference>
<comment type="caution">
    <text evidence="4">The sequence shown here is derived from an EMBL/GenBank/DDBJ whole genome shotgun (WGS) entry which is preliminary data.</text>
</comment>
<evidence type="ECO:0000313" key="5">
    <source>
        <dbReference type="Proteomes" id="UP001149400"/>
    </source>
</evidence>
<proteinExistence type="predicted"/>
<dbReference type="PROSITE" id="PS51123">
    <property type="entry name" value="OMPA_2"/>
    <property type="match status" value="1"/>
</dbReference>
<dbReference type="Proteomes" id="UP001149400">
    <property type="component" value="Unassembled WGS sequence"/>
</dbReference>
<dbReference type="RefSeq" id="WP_274162719.1">
    <property type="nucleotide sequence ID" value="NZ_JAJUBC010000001.1"/>
</dbReference>
<feature type="domain" description="OmpA-like" evidence="3">
    <location>
        <begin position="65"/>
        <end position="184"/>
    </location>
</feature>
<dbReference type="InterPro" id="IPR050330">
    <property type="entry name" value="Bact_OuterMem_StrucFunc"/>
</dbReference>
<name>A0ABT5QUT9_9GAMM</name>
<dbReference type="Pfam" id="PF00691">
    <property type="entry name" value="OmpA"/>
    <property type="match status" value="1"/>
</dbReference>
<dbReference type="InterPro" id="IPR006665">
    <property type="entry name" value="OmpA-like"/>
</dbReference>